<evidence type="ECO:0000313" key="3">
    <source>
        <dbReference type="EMBL" id="KHE90965.1"/>
    </source>
</evidence>
<dbReference type="eggNOG" id="COG0451">
    <property type="taxonomic scope" value="Bacteria"/>
</dbReference>
<dbReference type="InterPro" id="IPR036291">
    <property type="entry name" value="NAD(P)-bd_dom_sf"/>
</dbReference>
<comment type="similarity">
    <text evidence="1">Belongs to the NAD(P)-dependent epimerase/dehydratase family.</text>
</comment>
<proteinExistence type="inferred from homology"/>
<evidence type="ECO:0000313" key="4">
    <source>
        <dbReference type="Proteomes" id="UP000030652"/>
    </source>
</evidence>
<feature type="domain" description="NAD-dependent epimerase/dehydratase" evidence="2">
    <location>
        <begin position="6"/>
        <end position="232"/>
    </location>
</feature>
<evidence type="ECO:0000259" key="2">
    <source>
        <dbReference type="Pfam" id="PF01370"/>
    </source>
</evidence>
<dbReference type="SUPFAM" id="SSF51735">
    <property type="entry name" value="NAD(P)-binding Rossmann-fold domains"/>
    <property type="match status" value="1"/>
</dbReference>
<sequence>MTKQTVLITGASGFIGTALIARLNKKYHIIGIDKILHKDRDSNVLWYKADISDKKLLFDVFSEIKVKTSGRIDYVFHLAAYYDMTNKESWMYREANQNGTRYLLDNLIPFNVKNFIFTSSTVVFKPAMGDNRLNEDSDLSAFMHYGNSKVAGEKIISEYREKIKATIFRLSAVYSQDCRSIPLANQIAFIWKKCFGYRILPGKGEGGISYIHIEDVLDAFEKSMLLAEEIDSGSIMILSEEPFLSNNELSKLIFREIYDKHLHLVHLPGWSVWLCIYVVNNFHSLTGRHYFFKPWMLKLTDKKYRFNIEKAKNTLKWQPKFQLEQYMAIMIKNMKNNTNKWFITNNIK</sequence>
<name>A0A0B0EJT2_9BACT</name>
<dbReference type="PANTHER" id="PTHR43000">
    <property type="entry name" value="DTDP-D-GLUCOSE 4,6-DEHYDRATASE-RELATED"/>
    <property type="match status" value="1"/>
</dbReference>
<protein>
    <submittedName>
        <fullName evidence="3">NAD-dependent epimerase/dehydratase</fullName>
    </submittedName>
</protein>
<gene>
    <name evidence="3" type="ORF">SCABRO_03266</name>
</gene>
<accession>A0A0B0EJT2</accession>
<dbReference type="InterPro" id="IPR001509">
    <property type="entry name" value="Epimerase_deHydtase"/>
</dbReference>
<dbReference type="Gene3D" id="3.40.50.720">
    <property type="entry name" value="NAD(P)-binding Rossmann-like Domain"/>
    <property type="match status" value="1"/>
</dbReference>
<reference evidence="3 4" key="1">
    <citation type="submission" date="2014-10" db="EMBL/GenBank/DDBJ databases">
        <title>Draft genome of anammox bacterium scalindua brodae, obtained using differential coverage binning of sequence data from two enrichment reactors.</title>
        <authorList>
            <person name="Speth D.R."/>
            <person name="Russ L."/>
            <person name="Kartal B."/>
            <person name="Op den Camp H.J."/>
            <person name="Dutilh B.E."/>
            <person name="Jetten M.S."/>
        </authorList>
    </citation>
    <scope>NUCLEOTIDE SEQUENCE [LARGE SCALE GENOMIC DNA]</scope>
    <source>
        <strain evidence="3">RU1</strain>
    </source>
</reference>
<dbReference type="Proteomes" id="UP000030652">
    <property type="component" value="Unassembled WGS sequence"/>
</dbReference>
<evidence type="ECO:0000256" key="1">
    <source>
        <dbReference type="ARBA" id="ARBA00007637"/>
    </source>
</evidence>
<dbReference type="CDD" id="cd08946">
    <property type="entry name" value="SDR_e"/>
    <property type="match status" value="1"/>
</dbReference>
<organism evidence="3 4">
    <name type="scientific">Candidatus Scalindua brodae</name>
    <dbReference type="NCBI Taxonomy" id="237368"/>
    <lineage>
        <taxon>Bacteria</taxon>
        <taxon>Pseudomonadati</taxon>
        <taxon>Planctomycetota</taxon>
        <taxon>Candidatus Brocadiia</taxon>
        <taxon>Candidatus Brocadiales</taxon>
        <taxon>Candidatus Scalinduaceae</taxon>
        <taxon>Candidatus Scalindua</taxon>
    </lineage>
</organism>
<dbReference type="Pfam" id="PF01370">
    <property type="entry name" value="Epimerase"/>
    <property type="match status" value="1"/>
</dbReference>
<comment type="caution">
    <text evidence="3">The sequence shown here is derived from an EMBL/GenBank/DDBJ whole genome shotgun (WGS) entry which is preliminary data.</text>
</comment>
<dbReference type="AlphaFoldDB" id="A0A0B0EJT2"/>
<dbReference type="EMBL" id="JRYO01000225">
    <property type="protein sequence ID" value="KHE90965.1"/>
    <property type="molecule type" value="Genomic_DNA"/>
</dbReference>